<proteinExistence type="predicted"/>
<dbReference type="KEGG" id="sva:SVA_1096"/>
<dbReference type="Pfam" id="PF23914">
    <property type="entry name" value="TPR_CcmH_CycH"/>
    <property type="match status" value="1"/>
</dbReference>
<dbReference type="SUPFAM" id="SSF48452">
    <property type="entry name" value="TPR-like"/>
    <property type="match status" value="1"/>
</dbReference>
<feature type="transmembrane region" description="Helical" evidence="5">
    <location>
        <begin position="100"/>
        <end position="122"/>
    </location>
</feature>
<evidence type="ECO:0000256" key="4">
    <source>
        <dbReference type="PROSITE-ProRule" id="PRU00339"/>
    </source>
</evidence>
<dbReference type="InterPro" id="IPR051263">
    <property type="entry name" value="C-type_cytochrome_biogenesis"/>
</dbReference>
<dbReference type="SMART" id="SM00028">
    <property type="entry name" value="TPR"/>
    <property type="match status" value="2"/>
</dbReference>
<evidence type="ECO:0000313" key="7">
    <source>
        <dbReference type="EMBL" id="BAU47675.1"/>
    </source>
</evidence>
<dbReference type="GO" id="GO:0017004">
    <property type="term" value="P:cytochrome complex assembly"/>
    <property type="evidence" value="ECO:0007669"/>
    <property type="project" value="UniProtKB-KW"/>
</dbReference>
<evidence type="ECO:0000256" key="1">
    <source>
        <dbReference type="ARBA" id="ARBA00022737"/>
    </source>
</evidence>
<evidence type="ECO:0000256" key="5">
    <source>
        <dbReference type="SAM" id="Phobius"/>
    </source>
</evidence>
<feature type="repeat" description="TPR" evidence="4">
    <location>
        <begin position="163"/>
        <end position="196"/>
    </location>
</feature>
<dbReference type="PANTHER" id="PTHR47870:SF1">
    <property type="entry name" value="CYTOCHROME C-TYPE BIOGENESIS PROTEIN CCMH"/>
    <property type="match status" value="1"/>
</dbReference>
<sequence length="289" mass="32117">MTVLIVLAALVVGATVWFIAWPLKRPRVALREGTTQLVQLRDRLLVQLNELDVETGDRNMDPAVVADERRRVEAELAQTLKELERCEENPKADRQETRSLWGAAVIVLALAVPLLAGGLYYVTNRVTLAQLPEVGGATAGLPPMVMEMVARLEQRLAQQPDDPEGWARLGRAYQVLERWEEARAAYARAHKLAPNDAEILSAYAGFLVSENPGDPSPEAVALFRRLHQMEPEHPGALWVLGLASYNASEFKQAVRYWESLLKILPPGSEVEPQVRRAIDTARGQPDPAR</sequence>
<keyword evidence="1" id="KW-0677">Repeat</keyword>
<dbReference type="InterPro" id="IPR011990">
    <property type="entry name" value="TPR-like_helical_dom_sf"/>
</dbReference>
<keyword evidence="5" id="KW-1133">Transmembrane helix</keyword>
<accession>A0A1B4V2T7</accession>
<keyword evidence="3 4" id="KW-0802">TPR repeat</keyword>
<keyword evidence="5" id="KW-0812">Transmembrane</keyword>
<gene>
    <name evidence="7" type="ORF">SVA_1096</name>
</gene>
<feature type="transmembrane region" description="Helical" evidence="5">
    <location>
        <begin position="6"/>
        <end position="23"/>
    </location>
</feature>
<evidence type="ECO:0000259" key="6">
    <source>
        <dbReference type="Pfam" id="PF23914"/>
    </source>
</evidence>
<dbReference type="GO" id="GO:0005886">
    <property type="term" value="C:plasma membrane"/>
    <property type="evidence" value="ECO:0007669"/>
    <property type="project" value="TreeGrafter"/>
</dbReference>
<feature type="domain" description="Cytochrome c-type biogenesis protein H TPR" evidence="6">
    <location>
        <begin position="152"/>
        <end position="269"/>
    </location>
</feature>
<dbReference type="InterPro" id="IPR019734">
    <property type="entry name" value="TPR_rpt"/>
</dbReference>
<dbReference type="RefSeq" id="WP_096459884.1">
    <property type="nucleotide sequence ID" value="NZ_AP014936.1"/>
</dbReference>
<reference evidence="7 8" key="1">
    <citation type="submission" date="2015-08" db="EMBL/GenBank/DDBJ databases">
        <title>Complete genome sequence of Sulfurifustis variabilis.</title>
        <authorList>
            <person name="Miura A."/>
            <person name="Kojima H."/>
            <person name="Fukui M."/>
        </authorList>
    </citation>
    <scope>NUCLEOTIDE SEQUENCE [LARGE SCALE GENOMIC DNA]</scope>
    <source>
        <strain evidence="8">skN76</strain>
    </source>
</reference>
<dbReference type="Gene3D" id="1.25.40.10">
    <property type="entry name" value="Tetratricopeptide repeat domain"/>
    <property type="match status" value="1"/>
</dbReference>
<dbReference type="PANTHER" id="PTHR47870">
    <property type="entry name" value="CYTOCHROME C-TYPE BIOGENESIS PROTEIN CCMH"/>
    <property type="match status" value="1"/>
</dbReference>
<keyword evidence="8" id="KW-1185">Reference proteome</keyword>
<dbReference type="AlphaFoldDB" id="A0A1B4V2T7"/>
<name>A0A1B4V2T7_9GAMM</name>
<dbReference type="PROSITE" id="PS50005">
    <property type="entry name" value="TPR"/>
    <property type="match status" value="1"/>
</dbReference>
<protein>
    <submittedName>
        <fullName evidence="7">Cytochrome C biogenesis protein CcmI</fullName>
    </submittedName>
</protein>
<evidence type="ECO:0000256" key="3">
    <source>
        <dbReference type="ARBA" id="ARBA00022803"/>
    </source>
</evidence>
<dbReference type="EMBL" id="AP014936">
    <property type="protein sequence ID" value="BAU47675.1"/>
    <property type="molecule type" value="Genomic_DNA"/>
</dbReference>
<keyword evidence="2" id="KW-0201">Cytochrome c-type biogenesis</keyword>
<dbReference type="InterPro" id="IPR056413">
    <property type="entry name" value="TPR_CcmH_CycH"/>
</dbReference>
<evidence type="ECO:0000313" key="8">
    <source>
        <dbReference type="Proteomes" id="UP000218899"/>
    </source>
</evidence>
<keyword evidence="5" id="KW-0472">Membrane</keyword>
<organism evidence="7 8">
    <name type="scientific">Sulfurifustis variabilis</name>
    <dbReference type="NCBI Taxonomy" id="1675686"/>
    <lineage>
        <taxon>Bacteria</taxon>
        <taxon>Pseudomonadati</taxon>
        <taxon>Pseudomonadota</taxon>
        <taxon>Gammaproteobacteria</taxon>
        <taxon>Acidiferrobacterales</taxon>
        <taxon>Acidiferrobacteraceae</taxon>
        <taxon>Sulfurifustis</taxon>
    </lineage>
</organism>
<evidence type="ECO:0000256" key="2">
    <source>
        <dbReference type="ARBA" id="ARBA00022748"/>
    </source>
</evidence>
<dbReference type="Proteomes" id="UP000218899">
    <property type="component" value="Chromosome"/>
</dbReference>
<dbReference type="OrthoDB" id="9776053at2"/>